<evidence type="ECO:0000259" key="3">
    <source>
        <dbReference type="PROSITE" id="PS50110"/>
    </source>
</evidence>
<dbReference type="AlphaFoldDB" id="A0A4Y8ZSZ5"/>
<dbReference type="OrthoDB" id="9800897at2"/>
<keyword evidence="1 2" id="KW-0597">Phosphoprotein</keyword>
<dbReference type="Proteomes" id="UP000298213">
    <property type="component" value="Unassembled WGS sequence"/>
</dbReference>
<dbReference type="Gene3D" id="3.40.50.2300">
    <property type="match status" value="1"/>
</dbReference>
<feature type="domain" description="Response regulatory" evidence="3">
    <location>
        <begin position="6"/>
        <end position="120"/>
    </location>
</feature>
<dbReference type="RefSeq" id="WP_135086206.1">
    <property type="nucleotide sequence ID" value="NZ_SPDV01000016.1"/>
</dbReference>
<dbReference type="Pfam" id="PF00072">
    <property type="entry name" value="Response_reg"/>
    <property type="match status" value="1"/>
</dbReference>
<evidence type="ECO:0000313" key="5">
    <source>
        <dbReference type="Proteomes" id="UP000298213"/>
    </source>
</evidence>
<dbReference type="PROSITE" id="PS50110">
    <property type="entry name" value="RESPONSE_REGULATORY"/>
    <property type="match status" value="1"/>
</dbReference>
<dbReference type="EMBL" id="SPDV01000016">
    <property type="protein sequence ID" value="TFI58412.1"/>
    <property type="molecule type" value="Genomic_DNA"/>
</dbReference>
<gene>
    <name evidence="4" type="ORF">E2493_09760</name>
</gene>
<feature type="modified residue" description="4-aspartylphosphate" evidence="2">
    <location>
        <position position="55"/>
    </location>
</feature>
<sequence>MVLNCCVYLVEDDEAVARSLMVLLQMKDFRVDHFASADAFLTRADQLPRGCILLDVCLPGTGGLEALRELRRRACAWPVIMMTGHAEFDVEVEAKSLGAAAILEKPFAPELLFQEVENVLGLVAAGA</sequence>
<evidence type="ECO:0000256" key="1">
    <source>
        <dbReference type="ARBA" id="ARBA00022553"/>
    </source>
</evidence>
<organism evidence="4 5">
    <name type="scientific">Sphingomonas parva</name>
    <dbReference type="NCBI Taxonomy" id="2555898"/>
    <lineage>
        <taxon>Bacteria</taxon>
        <taxon>Pseudomonadati</taxon>
        <taxon>Pseudomonadota</taxon>
        <taxon>Alphaproteobacteria</taxon>
        <taxon>Sphingomonadales</taxon>
        <taxon>Sphingomonadaceae</taxon>
        <taxon>Sphingomonas</taxon>
    </lineage>
</organism>
<protein>
    <submittedName>
        <fullName evidence="4">Response regulator</fullName>
    </submittedName>
</protein>
<evidence type="ECO:0000313" key="4">
    <source>
        <dbReference type="EMBL" id="TFI58412.1"/>
    </source>
</evidence>
<dbReference type="SMART" id="SM00448">
    <property type="entry name" value="REC"/>
    <property type="match status" value="1"/>
</dbReference>
<dbReference type="PANTHER" id="PTHR44591">
    <property type="entry name" value="STRESS RESPONSE REGULATOR PROTEIN 1"/>
    <property type="match status" value="1"/>
</dbReference>
<dbReference type="GO" id="GO:0000160">
    <property type="term" value="P:phosphorelay signal transduction system"/>
    <property type="evidence" value="ECO:0007669"/>
    <property type="project" value="InterPro"/>
</dbReference>
<evidence type="ECO:0000256" key="2">
    <source>
        <dbReference type="PROSITE-ProRule" id="PRU00169"/>
    </source>
</evidence>
<comment type="caution">
    <text evidence="4">The sequence shown here is derived from an EMBL/GenBank/DDBJ whole genome shotgun (WGS) entry which is preliminary data.</text>
</comment>
<keyword evidence="5" id="KW-1185">Reference proteome</keyword>
<dbReference type="InterPro" id="IPR050595">
    <property type="entry name" value="Bact_response_regulator"/>
</dbReference>
<proteinExistence type="predicted"/>
<name>A0A4Y8ZSZ5_9SPHN</name>
<dbReference type="InterPro" id="IPR011006">
    <property type="entry name" value="CheY-like_superfamily"/>
</dbReference>
<dbReference type="SUPFAM" id="SSF52172">
    <property type="entry name" value="CheY-like"/>
    <property type="match status" value="1"/>
</dbReference>
<accession>A0A4Y8ZSZ5</accession>
<dbReference type="InterPro" id="IPR001789">
    <property type="entry name" value="Sig_transdc_resp-reg_receiver"/>
</dbReference>
<dbReference type="PANTHER" id="PTHR44591:SF25">
    <property type="entry name" value="CHEMOTAXIS TWO-COMPONENT RESPONSE REGULATOR"/>
    <property type="match status" value="1"/>
</dbReference>
<reference evidence="4 5" key="1">
    <citation type="submission" date="2019-03" db="EMBL/GenBank/DDBJ databases">
        <title>Genome sequence of Sphingomonas sp. 17J27-24.</title>
        <authorList>
            <person name="Kim M."/>
            <person name="Maeng S."/>
            <person name="Sathiyaraj S."/>
        </authorList>
    </citation>
    <scope>NUCLEOTIDE SEQUENCE [LARGE SCALE GENOMIC DNA]</scope>
    <source>
        <strain evidence="4 5">17J27-24</strain>
    </source>
</reference>